<gene>
    <name evidence="5" type="ORF">BDV26DRAFT_290427</name>
</gene>
<proteinExistence type="predicted"/>
<feature type="signal peptide" evidence="4">
    <location>
        <begin position="1"/>
        <end position="15"/>
    </location>
</feature>
<evidence type="ECO:0000313" key="6">
    <source>
        <dbReference type="Proteomes" id="UP000326198"/>
    </source>
</evidence>
<feature type="compositionally biased region" description="Pro residues" evidence="3">
    <location>
        <begin position="39"/>
        <end position="49"/>
    </location>
</feature>
<sequence length="251" mass="27331">MKIASALSLIVLVAAVPAPQRPPTPDIGENDTNDIYSYAPPPIQRPPGPALSDKSVSSRSNPPSPVQGQVQPASSRASNPTASNIQGQALNRIPVYFEGKVQPASTRVLNPIPANIQGLDPSFAVRCGRISVSGRDIHNAISLGISLDRQGLQISSYPHNFANYERFTFLNPECMDQSAPRGLRRREFVVMQGAYFDGRLEDGDRFRAIYVHDATSLLDSGGRPAATYCGTIYHSRQSRDFIGCDVRRARP</sequence>
<evidence type="ECO:0000256" key="4">
    <source>
        <dbReference type="SAM" id="SignalP"/>
    </source>
</evidence>
<name>A0A5N7BF33_9EURO</name>
<evidence type="ECO:0000256" key="3">
    <source>
        <dbReference type="SAM" id="MobiDB-lite"/>
    </source>
</evidence>
<protein>
    <submittedName>
        <fullName evidence="5">Uncharacterized protein</fullName>
    </submittedName>
</protein>
<evidence type="ECO:0000313" key="5">
    <source>
        <dbReference type="EMBL" id="KAE8380339.1"/>
    </source>
</evidence>
<reference evidence="5 6" key="1">
    <citation type="submission" date="2019-04" db="EMBL/GenBank/DDBJ databases">
        <title>Friends and foes A comparative genomics studyof 23 Aspergillus species from section Flavi.</title>
        <authorList>
            <consortium name="DOE Joint Genome Institute"/>
            <person name="Kjaerbolling I."/>
            <person name="Vesth T."/>
            <person name="Frisvad J.C."/>
            <person name="Nybo J.L."/>
            <person name="Theobald S."/>
            <person name="Kildgaard S."/>
            <person name="Isbrandt T."/>
            <person name="Kuo A."/>
            <person name="Sato A."/>
            <person name="Lyhne E.K."/>
            <person name="Kogle M.E."/>
            <person name="Wiebenga A."/>
            <person name="Kun R.S."/>
            <person name="Lubbers R.J."/>
            <person name="Makela M.R."/>
            <person name="Barry K."/>
            <person name="Chovatia M."/>
            <person name="Clum A."/>
            <person name="Daum C."/>
            <person name="Haridas S."/>
            <person name="He G."/>
            <person name="LaButti K."/>
            <person name="Lipzen A."/>
            <person name="Mondo S."/>
            <person name="Riley R."/>
            <person name="Salamov A."/>
            <person name="Simmons B.A."/>
            <person name="Magnuson J.K."/>
            <person name="Henrissat B."/>
            <person name="Mortensen U.H."/>
            <person name="Larsen T.O."/>
            <person name="Devries R.P."/>
            <person name="Grigoriev I.V."/>
            <person name="Machida M."/>
            <person name="Baker S.E."/>
            <person name="Andersen M.R."/>
        </authorList>
    </citation>
    <scope>NUCLEOTIDE SEQUENCE [LARGE SCALE GENOMIC DNA]</scope>
    <source>
        <strain evidence="5 6">IBT 29228</strain>
    </source>
</reference>
<evidence type="ECO:0000256" key="1">
    <source>
        <dbReference type="ARBA" id="ARBA00022722"/>
    </source>
</evidence>
<feature type="compositionally biased region" description="Polar residues" evidence="3">
    <location>
        <begin position="66"/>
        <end position="85"/>
    </location>
</feature>
<keyword evidence="1" id="KW-0540">Nuclease</keyword>
<keyword evidence="6" id="KW-1185">Reference proteome</keyword>
<dbReference type="GO" id="GO:0004540">
    <property type="term" value="F:RNA nuclease activity"/>
    <property type="evidence" value="ECO:0007669"/>
    <property type="project" value="InterPro"/>
</dbReference>
<dbReference type="OrthoDB" id="5425539at2759"/>
<dbReference type="AlphaFoldDB" id="A0A5N7BF33"/>
<feature type="chain" id="PRO_5024922697" evidence="4">
    <location>
        <begin position="16"/>
        <end position="251"/>
    </location>
</feature>
<evidence type="ECO:0000256" key="2">
    <source>
        <dbReference type="ARBA" id="ARBA00022801"/>
    </source>
</evidence>
<organism evidence="5 6">
    <name type="scientific">Aspergillus bertholletiae</name>
    <dbReference type="NCBI Taxonomy" id="1226010"/>
    <lineage>
        <taxon>Eukaryota</taxon>
        <taxon>Fungi</taxon>
        <taxon>Dikarya</taxon>
        <taxon>Ascomycota</taxon>
        <taxon>Pezizomycotina</taxon>
        <taxon>Eurotiomycetes</taxon>
        <taxon>Eurotiomycetidae</taxon>
        <taxon>Eurotiales</taxon>
        <taxon>Aspergillaceae</taxon>
        <taxon>Aspergillus</taxon>
        <taxon>Aspergillus subgen. Circumdati</taxon>
    </lineage>
</organism>
<dbReference type="Proteomes" id="UP000326198">
    <property type="component" value="Unassembled WGS sequence"/>
</dbReference>
<accession>A0A5N7BF33</accession>
<feature type="region of interest" description="Disordered" evidence="3">
    <location>
        <begin position="18"/>
        <end position="85"/>
    </location>
</feature>
<dbReference type="InterPro" id="IPR016191">
    <property type="entry name" value="Ribonuclease/ribotoxin"/>
</dbReference>
<dbReference type="GO" id="GO:0003723">
    <property type="term" value="F:RNA binding"/>
    <property type="evidence" value="ECO:0007669"/>
    <property type="project" value="InterPro"/>
</dbReference>
<dbReference type="GO" id="GO:0016787">
    <property type="term" value="F:hydrolase activity"/>
    <property type="evidence" value="ECO:0007669"/>
    <property type="project" value="UniProtKB-KW"/>
</dbReference>
<keyword evidence="2" id="KW-0378">Hydrolase</keyword>
<keyword evidence="4" id="KW-0732">Signal</keyword>
<dbReference type="EMBL" id="ML736182">
    <property type="protein sequence ID" value="KAE8380339.1"/>
    <property type="molecule type" value="Genomic_DNA"/>
</dbReference>
<dbReference type="SUPFAM" id="SSF53933">
    <property type="entry name" value="Microbial ribonucleases"/>
    <property type="match status" value="1"/>
</dbReference>
<feature type="compositionally biased region" description="Low complexity" evidence="3">
    <location>
        <begin position="52"/>
        <end position="61"/>
    </location>
</feature>
<dbReference type="Gene3D" id="3.10.450.30">
    <property type="entry name" value="Microbial ribonucleases"/>
    <property type="match status" value="1"/>
</dbReference>